<protein>
    <recommendedName>
        <fullName evidence="4">Alginate export domain-containing protein</fullName>
    </recommendedName>
</protein>
<gene>
    <name evidence="2" type="ORF">JY651_49235</name>
</gene>
<evidence type="ECO:0000256" key="1">
    <source>
        <dbReference type="SAM" id="SignalP"/>
    </source>
</evidence>
<sequence>MRLTRGWAVVLLLPLLLPATSRAQESDVPVGVDLDETLILEPDVDASLGPAEDDPVEPESFAPASTRRSWKYLWRMEATTLTLLPRHGAGEDEGFLHVEPTLVADGGPKLGLNLGAPVRLRLWGGGRSAGLVRKEDWDTPSDWGQWVRFFRLGNESSRVALWGGALDRYSLLSGHLVRHYSNRSNPDYHPAGVVVTGTAGPLYTEAFASDVLGARLMGAEVALDVEHVLFGRPRRPGRYALSVSTVHDWGRAGGVSKPVTLAHVDGTAVLVARRDKVSGFEAQVFAGWGGRPREGGAWGVVAGSGVDALSPTLDLRARLEVRRQHGGFRQGYFGPDYELARFHAAGTSGLPLADVSFPEGYSAYGELLLGWDEVGLGEVVQRHLLLTLGVEAFTWGRVDGDGRLGVQLLHRGLEVSLHAVAVGAGQPGTRYLAAGEVRWRVLGGGLYALGRGGTLLYPTAEGALRPGGFVSVGMGVDNAR</sequence>
<name>A0ABX7NVU7_9BACT</name>
<reference evidence="2 3" key="1">
    <citation type="submission" date="2021-02" db="EMBL/GenBank/DDBJ databases">
        <title>De Novo genome assembly of isolated myxobacteria.</title>
        <authorList>
            <person name="Stevens D.C."/>
        </authorList>
    </citation>
    <scope>NUCLEOTIDE SEQUENCE [LARGE SCALE GENOMIC DNA]</scope>
    <source>
        <strain evidence="3">SCPEA02</strain>
    </source>
</reference>
<feature type="chain" id="PRO_5045501982" description="Alginate export domain-containing protein" evidence="1">
    <location>
        <begin position="24"/>
        <end position="480"/>
    </location>
</feature>
<organism evidence="2 3">
    <name type="scientific">Pyxidicoccus parkwayensis</name>
    <dbReference type="NCBI Taxonomy" id="2813578"/>
    <lineage>
        <taxon>Bacteria</taxon>
        <taxon>Pseudomonadati</taxon>
        <taxon>Myxococcota</taxon>
        <taxon>Myxococcia</taxon>
        <taxon>Myxococcales</taxon>
        <taxon>Cystobacterineae</taxon>
        <taxon>Myxococcaceae</taxon>
        <taxon>Pyxidicoccus</taxon>
    </lineage>
</organism>
<dbReference type="RefSeq" id="WP_206724570.1">
    <property type="nucleotide sequence ID" value="NZ_CP071090.1"/>
</dbReference>
<dbReference type="EMBL" id="CP071090">
    <property type="protein sequence ID" value="QSQ22994.1"/>
    <property type="molecule type" value="Genomic_DNA"/>
</dbReference>
<proteinExistence type="predicted"/>
<accession>A0ABX7NVU7</accession>
<keyword evidence="3" id="KW-1185">Reference proteome</keyword>
<evidence type="ECO:0000313" key="3">
    <source>
        <dbReference type="Proteomes" id="UP000662747"/>
    </source>
</evidence>
<dbReference type="Proteomes" id="UP000662747">
    <property type="component" value="Chromosome"/>
</dbReference>
<evidence type="ECO:0008006" key="4">
    <source>
        <dbReference type="Google" id="ProtNLM"/>
    </source>
</evidence>
<evidence type="ECO:0000313" key="2">
    <source>
        <dbReference type="EMBL" id="QSQ22994.1"/>
    </source>
</evidence>
<keyword evidence="1" id="KW-0732">Signal</keyword>
<feature type="signal peptide" evidence="1">
    <location>
        <begin position="1"/>
        <end position="23"/>
    </location>
</feature>